<dbReference type="Pfam" id="PF08402">
    <property type="entry name" value="TOBE_2"/>
    <property type="match status" value="1"/>
</dbReference>
<evidence type="ECO:0000313" key="9">
    <source>
        <dbReference type="EMBL" id="GLX69467.1"/>
    </source>
</evidence>
<dbReference type="PROSITE" id="PS50893">
    <property type="entry name" value="ABC_TRANSPORTER_2"/>
    <property type="match status" value="1"/>
</dbReference>
<dbReference type="GO" id="GO:0005524">
    <property type="term" value="F:ATP binding"/>
    <property type="evidence" value="ECO:0007669"/>
    <property type="project" value="UniProtKB-KW"/>
</dbReference>
<keyword evidence="7" id="KW-0472">Membrane</keyword>
<protein>
    <submittedName>
        <fullName evidence="9">2-aminoethylphosphonate ABC transporter ATP-binding protein</fullName>
    </submittedName>
</protein>
<evidence type="ECO:0000256" key="3">
    <source>
        <dbReference type="ARBA" id="ARBA00022519"/>
    </source>
</evidence>
<dbReference type="SUPFAM" id="SSF50331">
    <property type="entry name" value="MOP-like"/>
    <property type="match status" value="1"/>
</dbReference>
<organism evidence="9 10">
    <name type="scientific">Paenibacillus glycanilyticus</name>
    <dbReference type="NCBI Taxonomy" id="126569"/>
    <lineage>
        <taxon>Bacteria</taxon>
        <taxon>Bacillati</taxon>
        <taxon>Bacillota</taxon>
        <taxon>Bacilli</taxon>
        <taxon>Bacillales</taxon>
        <taxon>Paenibacillaceae</taxon>
        <taxon>Paenibacillus</taxon>
    </lineage>
</organism>
<dbReference type="Gene3D" id="3.40.50.300">
    <property type="entry name" value="P-loop containing nucleotide triphosphate hydrolases"/>
    <property type="match status" value="1"/>
</dbReference>
<dbReference type="PROSITE" id="PS00211">
    <property type="entry name" value="ABC_TRANSPORTER_1"/>
    <property type="match status" value="1"/>
</dbReference>
<keyword evidence="5 9" id="KW-0067">ATP-binding</keyword>
<name>A0ABQ6GIK1_9BACL</name>
<reference evidence="9 10" key="1">
    <citation type="submission" date="2023-03" db="EMBL/GenBank/DDBJ databases">
        <title>Draft genome sequence of the bacteria which degrade cell wall of Tricholomamatutake.</title>
        <authorList>
            <person name="Konishi Y."/>
            <person name="Fukuta Y."/>
            <person name="Shirasaka N."/>
        </authorList>
    </citation>
    <scope>NUCLEOTIDE SEQUENCE [LARGE SCALE GENOMIC DNA]</scope>
    <source>
        <strain evidence="10">mu1</strain>
    </source>
</reference>
<dbReference type="SUPFAM" id="SSF52540">
    <property type="entry name" value="P-loop containing nucleoside triphosphate hydrolases"/>
    <property type="match status" value="1"/>
</dbReference>
<evidence type="ECO:0000313" key="10">
    <source>
        <dbReference type="Proteomes" id="UP001157114"/>
    </source>
</evidence>
<dbReference type="InterPro" id="IPR050093">
    <property type="entry name" value="ABC_SmlMolc_Importer"/>
</dbReference>
<dbReference type="InterPro" id="IPR013611">
    <property type="entry name" value="Transp-assoc_OB_typ2"/>
</dbReference>
<keyword evidence="2" id="KW-1003">Cell membrane</keyword>
<evidence type="ECO:0000256" key="7">
    <source>
        <dbReference type="ARBA" id="ARBA00023136"/>
    </source>
</evidence>
<gene>
    <name evidence="9" type="ORF">MU1_38120</name>
</gene>
<evidence type="ECO:0000256" key="5">
    <source>
        <dbReference type="ARBA" id="ARBA00022840"/>
    </source>
</evidence>
<sequence length="345" mass="38529">MPQSYLSIEGIRKTFGSFTALEPIHIEIPKNEFVCLLGPSGCGKTTLLRMIAGLESPDGGRLLVEGKDITSLPPAKRNIGFMFQSYALFPNLTVAQNVAYGLKEKKLSRQQVQSKVEEVLSMVDLLSYATKYPAQLSGGQQQRVALSRAIALSPDFLLLDEPLSALDAKVREKLRLEIRRLHEQLGMTTIMVTHDQEEALTMADTVVVMNNAKVIQSGAPEDIYERPNSRFVADFIGAVNFLEGMNGGEALAIRPEHVRLGLGQETGSYEAVIESLEFRGSFYRVTMQVQGPLSQYFQSGIMADLNRAVVKQYQLEKNRRVFIQLPEEHLIRFGPNRRERLEVVG</sequence>
<proteinExistence type="predicted"/>
<dbReference type="InterPro" id="IPR008995">
    <property type="entry name" value="Mo/tungstate-bd_C_term_dom"/>
</dbReference>
<dbReference type="EMBL" id="BSSQ01000015">
    <property type="protein sequence ID" value="GLX69467.1"/>
    <property type="molecule type" value="Genomic_DNA"/>
</dbReference>
<keyword evidence="10" id="KW-1185">Reference proteome</keyword>
<dbReference type="InterPro" id="IPR027417">
    <property type="entry name" value="P-loop_NTPase"/>
</dbReference>
<keyword evidence="3" id="KW-0997">Cell inner membrane</keyword>
<keyword evidence="6" id="KW-1278">Translocase</keyword>
<evidence type="ECO:0000256" key="4">
    <source>
        <dbReference type="ARBA" id="ARBA00022741"/>
    </source>
</evidence>
<dbReference type="Pfam" id="PF00005">
    <property type="entry name" value="ABC_tran"/>
    <property type="match status" value="1"/>
</dbReference>
<dbReference type="InterPro" id="IPR003439">
    <property type="entry name" value="ABC_transporter-like_ATP-bd"/>
</dbReference>
<keyword evidence="4" id="KW-0547">Nucleotide-binding</keyword>
<dbReference type="SMART" id="SM00382">
    <property type="entry name" value="AAA"/>
    <property type="match status" value="1"/>
</dbReference>
<accession>A0ABQ6GIK1</accession>
<dbReference type="RefSeq" id="WP_284240248.1">
    <property type="nucleotide sequence ID" value="NZ_BSSQ01000015.1"/>
</dbReference>
<comment type="caution">
    <text evidence="9">The sequence shown here is derived from an EMBL/GenBank/DDBJ whole genome shotgun (WGS) entry which is preliminary data.</text>
</comment>
<dbReference type="PANTHER" id="PTHR42781:SF5">
    <property type="entry name" value="PUTRESCINE TRANSPORT ATP-BINDING PROTEIN POTG"/>
    <property type="match status" value="1"/>
</dbReference>
<dbReference type="InterPro" id="IPR003593">
    <property type="entry name" value="AAA+_ATPase"/>
</dbReference>
<evidence type="ECO:0000256" key="2">
    <source>
        <dbReference type="ARBA" id="ARBA00022475"/>
    </source>
</evidence>
<evidence type="ECO:0000256" key="6">
    <source>
        <dbReference type="ARBA" id="ARBA00022967"/>
    </source>
</evidence>
<dbReference type="Proteomes" id="UP001157114">
    <property type="component" value="Unassembled WGS sequence"/>
</dbReference>
<dbReference type="PANTHER" id="PTHR42781">
    <property type="entry name" value="SPERMIDINE/PUTRESCINE IMPORT ATP-BINDING PROTEIN POTA"/>
    <property type="match status" value="1"/>
</dbReference>
<evidence type="ECO:0000259" key="8">
    <source>
        <dbReference type="PROSITE" id="PS50893"/>
    </source>
</evidence>
<keyword evidence="1" id="KW-0813">Transport</keyword>
<feature type="domain" description="ABC transporter" evidence="8">
    <location>
        <begin position="6"/>
        <end position="236"/>
    </location>
</feature>
<dbReference type="InterPro" id="IPR017871">
    <property type="entry name" value="ABC_transporter-like_CS"/>
</dbReference>
<evidence type="ECO:0000256" key="1">
    <source>
        <dbReference type="ARBA" id="ARBA00022448"/>
    </source>
</evidence>